<accession>A0A7S2HJD4</accession>
<dbReference type="AlphaFoldDB" id="A0A7S2HJD4"/>
<evidence type="ECO:0000256" key="4">
    <source>
        <dbReference type="ARBA" id="ARBA00022741"/>
    </source>
</evidence>
<proteinExistence type="predicted"/>
<comment type="catalytic activity">
    <reaction evidence="1">
        <text>S-ubiquitinyl-[E1 ubiquitin-activating enzyme]-L-cysteine + [E2 ubiquitin-conjugating enzyme]-L-cysteine = [E1 ubiquitin-activating enzyme]-L-cysteine + S-ubiquitinyl-[E2 ubiquitin-conjugating enzyme]-L-cysteine.</text>
        <dbReference type="EC" id="2.3.2.23"/>
    </reaction>
</comment>
<dbReference type="InterPro" id="IPR016135">
    <property type="entry name" value="UBQ-conjugating_enzyme/RWD"/>
</dbReference>
<reference evidence="9" key="1">
    <citation type="submission" date="2021-01" db="EMBL/GenBank/DDBJ databases">
        <authorList>
            <person name="Corre E."/>
            <person name="Pelletier E."/>
            <person name="Niang G."/>
            <person name="Scheremetjew M."/>
            <person name="Finn R."/>
            <person name="Kale V."/>
            <person name="Holt S."/>
            <person name="Cochrane G."/>
            <person name="Meng A."/>
            <person name="Brown T."/>
            <person name="Cohen L."/>
        </authorList>
    </citation>
    <scope>NUCLEOTIDE SEQUENCE</scope>
    <source>
        <strain evidence="9">CCMP2222</strain>
    </source>
</reference>
<evidence type="ECO:0000256" key="7">
    <source>
        <dbReference type="SAM" id="MobiDB-lite"/>
    </source>
</evidence>
<sequence length="219" mass="23860">MPWRRALRRLQCELQELEADPLPHCSARPVGDSMFKWQATITGPPDSPYAGGVFVLNMDFPSNYPFSPPTCRFATRVYHCNVNLRGSMCLDALHDDQWSWTGHSIRMLLLSIQSFLINPDPMHPLAPEIARLYLQDRSKHDKTAREWVREYAAQGGAGSGAGSGPAAHGQTTRGREWLRAARSGSGDSADGGVASGDGGSAGRKAGMMHCFAGLLQAFC</sequence>
<name>A0A7S2HJD4_9DINO</name>
<keyword evidence="4" id="KW-0547">Nucleotide-binding</keyword>
<evidence type="ECO:0000256" key="2">
    <source>
        <dbReference type="ARBA" id="ARBA00004906"/>
    </source>
</evidence>
<feature type="domain" description="UBC core" evidence="8">
    <location>
        <begin position="5"/>
        <end position="153"/>
    </location>
</feature>
<dbReference type="Pfam" id="PF00179">
    <property type="entry name" value="UQ_con"/>
    <property type="match status" value="1"/>
</dbReference>
<organism evidence="9">
    <name type="scientific">Alexandrium andersonii</name>
    <dbReference type="NCBI Taxonomy" id="327968"/>
    <lineage>
        <taxon>Eukaryota</taxon>
        <taxon>Sar</taxon>
        <taxon>Alveolata</taxon>
        <taxon>Dinophyceae</taxon>
        <taxon>Gonyaulacales</taxon>
        <taxon>Pyrocystaceae</taxon>
        <taxon>Alexandrium</taxon>
    </lineage>
</organism>
<evidence type="ECO:0000259" key="8">
    <source>
        <dbReference type="PROSITE" id="PS50127"/>
    </source>
</evidence>
<protein>
    <recommendedName>
        <fullName evidence="8">UBC core domain-containing protein</fullName>
    </recommendedName>
</protein>
<dbReference type="Gene3D" id="3.10.110.10">
    <property type="entry name" value="Ubiquitin Conjugating Enzyme"/>
    <property type="match status" value="1"/>
</dbReference>
<evidence type="ECO:0000256" key="6">
    <source>
        <dbReference type="ARBA" id="ARBA00022840"/>
    </source>
</evidence>
<dbReference type="SMART" id="SM00212">
    <property type="entry name" value="UBCc"/>
    <property type="match status" value="1"/>
</dbReference>
<dbReference type="FunFam" id="3.10.110.10:FF:000101">
    <property type="entry name" value="Ubiquitin-conjugating enzyme E2 D2"/>
    <property type="match status" value="1"/>
</dbReference>
<dbReference type="InterPro" id="IPR000608">
    <property type="entry name" value="UBC"/>
</dbReference>
<keyword evidence="6" id="KW-0067">ATP-binding</keyword>
<dbReference type="GO" id="GO:0061631">
    <property type="term" value="F:ubiquitin conjugating enzyme activity"/>
    <property type="evidence" value="ECO:0007669"/>
    <property type="project" value="UniProtKB-EC"/>
</dbReference>
<comment type="pathway">
    <text evidence="2">Protein modification; protein ubiquitination.</text>
</comment>
<evidence type="ECO:0000256" key="1">
    <source>
        <dbReference type="ARBA" id="ARBA00000485"/>
    </source>
</evidence>
<dbReference type="PANTHER" id="PTHR24068">
    <property type="entry name" value="UBIQUITIN-CONJUGATING ENZYME E2"/>
    <property type="match status" value="1"/>
</dbReference>
<dbReference type="SUPFAM" id="SSF54495">
    <property type="entry name" value="UBC-like"/>
    <property type="match status" value="1"/>
</dbReference>
<dbReference type="EMBL" id="HBGQ01073853">
    <property type="protein sequence ID" value="CAD9492578.1"/>
    <property type="molecule type" value="Transcribed_RNA"/>
</dbReference>
<evidence type="ECO:0000313" key="9">
    <source>
        <dbReference type="EMBL" id="CAD9492578.1"/>
    </source>
</evidence>
<evidence type="ECO:0000256" key="3">
    <source>
        <dbReference type="ARBA" id="ARBA00022679"/>
    </source>
</evidence>
<dbReference type="GO" id="GO:0005524">
    <property type="term" value="F:ATP binding"/>
    <property type="evidence" value="ECO:0007669"/>
    <property type="project" value="UniProtKB-KW"/>
</dbReference>
<keyword evidence="3" id="KW-0808">Transferase</keyword>
<gene>
    <name evidence="9" type="ORF">AAND1436_LOCUS35380</name>
</gene>
<dbReference type="PROSITE" id="PS50127">
    <property type="entry name" value="UBC_2"/>
    <property type="match status" value="1"/>
</dbReference>
<evidence type="ECO:0000256" key="5">
    <source>
        <dbReference type="ARBA" id="ARBA00022786"/>
    </source>
</evidence>
<feature type="region of interest" description="Disordered" evidence="7">
    <location>
        <begin position="155"/>
        <end position="174"/>
    </location>
</feature>
<keyword evidence="5" id="KW-0833">Ubl conjugation pathway</keyword>